<keyword evidence="12" id="KW-1185">Reference proteome</keyword>
<dbReference type="CDD" id="cd07962">
    <property type="entry name" value="Anticodon_Ia_Val"/>
    <property type="match status" value="1"/>
</dbReference>
<dbReference type="SUPFAM" id="SSF47323">
    <property type="entry name" value="Anticodon-binding domain of a subclass of class I aminoacyl-tRNA synthetases"/>
    <property type="match status" value="1"/>
</dbReference>
<feature type="binding site" evidence="8">
    <location>
        <position position="606"/>
    </location>
    <ligand>
        <name>ATP</name>
        <dbReference type="ChEBI" id="CHEBI:30616"/>
    </ligand>
</feature>
<reference evidence="12" key="1">
    <citation type="journal article" date="2019" name="Int. J. Syst. Evol. Microbiol.">
        <title>The Global Catalogue of Microorganisms (GCM) 10K type strain sequencing project: providing services to taxonomists for standard genome sequencing and annotation.</title>
        <authorList>
            <consortium name="The Broad Institute Genomics Platform"/>
            <consortium name="The Broad Institute Genome Sequencing Center for Infectious Disease"/>
            <person name="Wu L."/>
            <person name="Ma J."/>
        </authorList>
    </citation>
    <scope>NUCLEOTIDE SEQUENCE [LARGE SCALE GENOMIC DNA]</scope>
    <source>
        <strain evidence="12">CCUG 58127</strain>
    </source>
</reference>
<dbReference type="Pfam" id="PF08264">
    <property type="entry name" value="Anticodon_1"/>
    <property type="match status" value="1"/>
</dbReference>
<protein>
    <recommendedName>
        <fullName evidence="8">Valine--tRNA ligase</fullName>
        <ecNumber evidence="8">6.1.1.9</ecNumber>
    </recommendedName>
    <alternativeName>
        <fullName evidence="8">Valyl-tRNA synthetase</fullName>
        <shortName evidence="8">ValRS</shortName>
    </alternativeName>
</protein>
<dbReference type="InterPro" id="IPR048044">
    <property type="entry name" value="Valyl-tRNA_ligase_actino"/>
</dbReference>
<sequence>MTEAANSSAPQIPDKPTVDGLEDKWAAVWREQDTYKFDRERALSLPRDQVFSIDTPPPTASGSLHVGHVFGYTHTDVVARYQRMQGKEVFYPLGWDDNGLPTERRVQNYYGVRGDHSAAYDPDFTPLRGAEGKSVKAADQVPISRVNFIPLCDELTTEDEVAFESLFRRLGVSVDWGQTYRTIDDRSRAVAQEAFLHNLERGQAYQAEAPGLWDVTFQSAVAQAELEARDYPGAFHRVAFHHGDEKIYIETTRPELIPACVALIAHPDDERYQSLFGSTVTSPLFGVEIPVVAHHLAEPDKGAGIAMCCTFGDLTDVIWWRELQLPMRSIITRNGRLQGETPAWIAGGPGEQLYAESMATKTVHSARVAIVDALRESGDLDGEPKPTQRKANFFEKGDKPLEIVTSRQWYLTNGGHDADLRKALVARGEQIDFHPAFMRSRYTNWVDGLNGDWLISRQRFFGVPFPIWYPLDADGQPDHEHPIPAAADTLPMDPATDVPPGYTAEQRGVPGGFVGDPDIMDTWATSSLSPQIASGWPVTGNAGGRNDAELFAKIFPMDMRPQGHDIIRTWLFATVVRSHFEHDTVPWTDAAINGWILDPDRKKMSKSKGNAVTPEDVLTQHSADAVRYWAASGRLGMDAAYDESQMKVGRRLAMKLLNASKFALGMGEVDGDLAAAVTEPLDLALLAGLHTLVEQATKHFESWDYTRSLELTEAFFWTFCDDYIELIKDRAYGGQDDAAAASARATLRIALDVQLRLFAPFLPYSTEEVWSWWHQDSVHHAPWPVTDECGPATGDATALQVVGEALAGIRKAKSDAKLGMRAEVTALTLAAPADAQALVRASEGDLRAAGKVTGSLDYSDADSLEIRDAQLVPPPPRKK</sequence>
<keyword evidence="5 8" id="KW-0648">Protein biosynthesis</keyword>
<evidence type="ECO:0000313" key="12">
    <source>
        <dbReference type="Proteomes" id="UP001596298"/>
    </source>
</evidence>
<evidence type="ECO:0000256" key="1">
    <source>
        <dbReference type="ARBA" id="ARBA00022490"/>
    </source>
</evidence>
<evidence type="ECO:0000259" key="9">
    <source>
        <dbReference type="Pfam" id="PF00133"/>
    </source>
</evidence>
<dbReference type="EMBL" id="JBHSWH010000001">
    <property type="protein sequence ID" value="MFC6705981.1"/>
    <property type="molecule type" value="Genomic_DNA"/>
</dbReference>
<keyword evidence="2 8" id="KW-0436">Ligase</keyword>
<dbReference type="PANTHER" id="PTHR11946">
    <property type="entry name" value="VALYL-TRNA SYNTHETASES"/>
    <property type="match status" value="1"/>
</dbReference>
<dbReference type="InterPro" id="IPR002303">
    <property type="entry name" value="Valyl-tRNA_ligase"/>
</dbReference>
<dbReference type="InterPro" id="IPR001412">
    <property type="entry name" value="aa-tRNA-synth_I_CS"/>
</dbReference>
<dbReference type="PANTHER" id="PTHR11946:SF93">
    <property type="entry name" value="VALINE--TRNA LIGASE, CHLOROPLASTIC_MITOCHONDRIAL 2"/>
    <property type="match status" value="1"/>
</dbReference>
<keyword evidence="1 8" id="KW-0963">Cytoplasm</keyword>
<comment type="domain">
    <text evidence="8">ValRS has two distinct active sites: one for aminoacylation and one for editing. The misactivated threonine is translocated from the active site to the editing site.</text>
</comment>
<evidence type="ECO:0000256" key="8">
    <source>
        <dbReference type="HAMAP-Rule" id="MF_02005"/>
    </source>
</evidence>
<feature type="short sequence motif" description="'KMSKS' region" evidence="8">
    <location>
        <begin position="603"/>
        <end position="607"/>
    </location>
</feature>
<evidence type="ECO:0000259" key="10">
    <source>
        <dbReference type="Pfam" id="PF08264"/>
    </source>
</evidence>
<comment type="catalytic activity">
    <reaction evidence="7 8">
        <text>tRNA(Val) + L-valine + ATP = L-valyl-tRNA(Val) + AMP + diphosphate</text>
        <dbReference type="Rhea" id="RHEA:10704"/>
        <dbReference type="Rhea" id="RHEA-COMP:9672"/>
        <dbReference type="Rhea" id="RHEA-COMP:9708"/>
        <dbReference type="ChEBI" id="CHEBI:30616"/>
        <dbReference type="ChEBI" id="CHEBI:33019"/>
        <dbReference type="ChEBI" id="CHEBI:57762"/>
        <dbReference type="ChEBI" id="CHEBI:78442"/>
        <dbReference type="ChEBI" id="CHEBI:78537"/>
        <dbReference type="ChEBI" id="CHEBI:456215"/>
        <dbReference type="EC" id="6.1.1.9"/>
    </reaction>
</comment>
<dbReference type="PROSITE" id="PS00178">
    <property type="entry name" value="AA_TRNA_LIGASE_I"/>
    <property type="match status" value="1"/>
</dbReference>
<comment type="subcellular location">
    <subcellularLocation>
        <location evidence="8">Cytoplasm</location>
    </subcellularLocation>
</comment>
<dbReference type="SUPFAM" id="SSF52374">
    <property type="entry name" value="Nucleotidylyl transferase"/>
    <property type="match status" value="1"/>
</dbReference>
<dbReference type="InterPro" id="IPR014729">
    <property type="entry name" value="Rossmann-like_a/b/a_fold"/>
</dbReference>
<dbReference type="Gene3D" id="3.40.50.620">
    <property type="entry name" value="HUPs"/>
    <property type="match status" value="2"/>
</dbReference>
<dbReference type="Gene3D" id="1.10.730.10">
    <property type="entry name" value="Isoleucyl-tRNA Synthetase, Domain 1"/>
    <property type="match status" value="1"/>
</dbReference>
<dbReference type="GO" id="GO:0004832">
    <property type="term" value="F:valine-tRNA ligase activity"/>
    <property type="evidence" value="ECO:0007669"/>
    <property type="project" value="UniProtKB-EC"/>
</dbReference>
<feature type="domain" description="Aminoacyl-tRNA synthetase class Ia" evidence="9">
    <location>
        <begin position="140"/>
        <end position="639"/>
    </location>
</feature>
<dbReference type="InterPro" id="IPR009080">
    <property type="entry name" value="tRNAsynth_Ia_anticodon-bd"/>
</dbReference>
<dbReference type="InterPro" id="IPR022874">
    <property type="entry name" value="Valine-tRNA_ligase_type_2"/>
</dbReference>
<gene>
    <name evidence="8 11" type="primary">valS</name>
    <name evidence="11" type="ORF">ACFQDH_12100</name>
</gene>
<evidence type="ECO:0000256" key="2">
    <source>
        <dbReference type="ARBA" id="ARBA00022598"/>
    </source>
</evidence>
<dbReference type="NCBIfam" id="NF009687">
    <property type="entry name" value="PRK13208.1"/>
    <property type="match status" value="1"/>
</dbReference>
<keyword evidence="4 8" id="KW-0067">ATP-binding</keyword>
<keyword evidence="6 8" id="KW-0030">Aminoacyl-tRNA synthetase</keyword>
<feature type="domain" description="Methionyl/Valyl/Leucyl/Isoleucyl-tRNA synthetase anticodon-binding" evidence="10">
    <location>
        <begin position="683"/>
        <end position="825"/>
    </location>
</feature>
<dbReference type="InterPro" id="IPR033705">
    <property type="entry name" value="Anticodon_Ia_Val"/>
</dbReference>
<evidence type="ECO:0000256" key="6">
    <source>
        <dbReference type="ARBA" id="ARBA00023146"/>
    </source>
</evidence>
<keyword evidence="3 8" id="KW-0547">Nucleotide-binding</keyword>
<comment type="subunit">
    <text evidence="8">Monomer.</text>
</comment>
<feature type="domain" description="Aminoacyl-tRNA synthetase class Ia" evidence="9">
    <location>
        <begin position="25"/>
        <end position="115"/>
    </location>
</feature>
<evidence type="ECO:0000313" key="11">
    <source>
        <dbReference type="EMBL" id="MFC6705981.1"/>
    </source>
</evidence>
<dbReference type="PRINTS" id="PR00986">
    <property type="entry name" value="TRNASYNTHVAL"/>
</dbReference>
<comment type="caution">
    <text evidence="11">The sequence shown here is derived from an EMBL/GenBank/DDBJ whole genome shotgun (WGS) entry which is preliminary data.</text>
</comment>
<feature type="short sequence motif" description="'HIGH' region" evidence="8">
    <location>
        <begin position="58"/>
        <end position="68"/>
    </location>
</feature>
<dbReference type="EC" id="6.1.1.9" evidence="8"/>
<evidence type="ECO:0000256" key="4">
    <source>
        <dbReference type="ARBA" id="ARBA00022840"/>
    </source>
</evidence>
<evidence type="ECO:0000256" key="5">
    <source>
        <dbReference type="ARBA" id="ARBA00022917"/>
    </source>
</evidence>
<comment type="similarity">
    <text evidence="8">Belongs to the class-I aminoacyl-tRNA synthetase family. ValS type 2 subfamily.</text>
</comment>
<dbReference type="InterPro" id="IPR013155">
    <property type="entry name" value="M/V/L/I-tRNA-synth_anticd-bd"/>
</dbReference>
<accession>A0ABW2AGM8</accession>
<dbReference type="SUPFAM" id="SSF50677">
    <property type="entry name" value="ValRS/IleRS/LeuRS editing domain"/>
    <property type="match status" value="1"/>
</dbReference>
<organism evidence="11 12">
    <name type="scientific">Flexivirga alba</name>
    <dbReference type="NCBI Taxonomy" id="702742"/>
    <lineage>
        <taxon>Bacteria</taxon>
        <taxon>Bacillati</taxon>
        <taxon>Actinomycetota</taxon>
        <taxon>Actinomycetes</taxon>
        <taxon>Micrococcales</taxon>
        <taxon>Dermacoccaceae</taxon>
        <taxon>Flexivirga</taxon>
    </lineage>
</organism>
<dbReference type="InterPro" id="IPR002300">
    <property type="entry name" value="aa-tRNA-synth_Ia"/>
</dbReference>
<comment type="function">
    <text evidence="8">Catalyzes the attachment of valine to tRNA(Val). As ValRS can inadvertently accommodate and process structurally similar amino acids such as threonine, to avoid such errors, it has a 'posttransfer' editing activity that hydrolyzes mischarged Thr-tRNA(Val) in a tRNA-dependent manner.</text>
</comment>
<dbReference type="Gene3D" id="3.90.740.10">
    <property type="entry name" value="Valyl/Leucyl/Isoleucyl-tRNA synthetase, editing domain"/>
    <property type="match status" value="1"/>
</dbReference>
<dbReference type="Proteomes" id="UP001596298">
    <property type="component" value="Unassembled WGS sequence"/>
</dbReference>
<dbReference type="InterPro" id="IPR009008">
    <property type="entry name" value="Val/Leu/Ile-tRNA-synth_edit"/>
</dbReference>
<dbReference type="NCBIfam" id="NF000540">
    <property type="entry name" value="alt_ValS"/>
    <property type="match status" value="1"/>
</dbReference>
<proteinExistence type="inferred from homology"/>
<dbReference type="HAMAP" id="MF_02005">
    <property type="entry name" value="Val_tRNA_synth_type2"/>
    <property type="match status" value="1"/>
</dbReference>
<evidence type="ECO:0000256" key="7">
    <source>
        <dbReference type="ARBA" id="ARBA00047552"/>
    </source>
</evidence>
<name>A0ABW2AGM8_9MICO</name>
<dbReference type="RefSeq" id="WP_382401606.1">
    <property type="nucleotide sequence ID" value="NZ_JBHSWH010000001.1"/>
</dbReference>
<dbReference type="Pfam" id="PF00133">
    <property type="entry name" value="tRNA-synt_1"/>
    <property type="match status" value="2"/>
</dbReference>
<evidence type="ECO:0000256" key="3">
    <source>
        <dbReference type="ARBA" id="ARBA00022741"/>
    </source>
</evidence>